<evidence type="ECO:0000313" key="15">
    <source>
        <dbReference type="RefSeq" id="XP_030982313.1"/>
    </source>
</evidence>
<reference evidence="15" key="2">
    <citation type="submission" date="2019-10" db="EMBL/GenBank/DDBJ databases">
        <authorList>
            <consortium name="NCBI Genome Project"/>
        </authorList>
    </citation>
    <scope>NUCLEOTIDE SEQUENCE</scope>
    <source>
        <strain evidence="15">NI907</strain>
    </source>
</reference>
<evidence type="ECO:0000256" key="11">
    <source>
        <dbReference type="SAM" id="MobiDB-lite"/>
    </source>
</evidence>
<evidence type="ECO:0000256" key="8">
    <source>
        <dbReference type="ARBA" id="ARBA00023242"/>
    </source>
</evidence>
<evidence type="ECO:0000256" key="3">
    <source>
        <dbReference type="ARBA" id="ARBA00009223"/>
    </source>
</evidence>
<evidence type="ECO:0000313" key="14">
    <source>
        <dbReference type="Proteomes" id="UP000515153"/>
    </source>
</evidence>
<keyword evidence="6 10" id="KW-0690">Ribosome biogenesis</keyword>
<keyword evidence="9 10" id="KW-0687">Ribonucleoprotein</keyword>
<dbReference type="InterPro" id="IPR027417">
    <property type="entry name" value="P-loop_NTPase"/>
</dbReference>
<dbReference type="FunFam" id="3.40.50.300:FF:002356">
    <property type="entry name" value="U3 small nucleolar RNA-associated protein 25"/>
    <property type="match status" value="1"/>
</dbReference>
<feature type="domain" description="UTP25 NTP hydrolase-like" evidence="13">
    <location>
        <begin position="261"/>
        <end position="520"/>
    </location>
</feature>
<dbReference type="Pfam" id="PF22916">
    <property type="entry name" value="UTP25_NTPase-like"/>
    <property type="match status" value="1"/>
</dbReference>
<name>A0A6P8B584_PYRGI</name>
<protein>
    <recommendedName>
        <fullName evidence="5 10">U3 small nucleolar RNA-associated protein 25</fullName>
        <shortName evidence="10">U3 snoRNA-associated protein 25</shortName>
    </recommendedName>
</protein>
<dbReference type="GO" id="GO:0032040">
    <property type="term" value="C:small-subunit processome"/>
    <property type="evidence" value="ECO:0007669"/>
    <property type="project" value="TreeGrafter"/>
</dbReference>
<dbReference type="OrthoDB" id="10264378at2759"/>
<dbReference type="GO" id="GO:0000462">
    <property type="term" value="P:maturation of SSU-rRNA from tricistronic rRNA transcript (SSU-rRNA, 5.8S rRNA, LSU-rRNA)"/>
    <property type="evidence" value="ECO:0007669"/>
    <property type="project" value="TreeGrafter"/>
</dbReference>
<comment type="subcellular location">
    <subcellularLocation>
        <location evidence="2 10">Nucleus</location>
        <location evidence="2 10">Nucleolus</location>
    </subcellularLocation>
</comment>
<feature type="region of interest" description="Disordered" evidence="11">
    <location>
        <begin position="1"/>
        <end position="176"/>
    </location>
</feature>
<dbReference type="Proteomes" id="UP000515153">
    <property type="component" value="Chromosome I"/>
</dbReference>
<gene>
    <name evidence="15" type="ORF">PgNI_06384</name>
</gene>
<dbReference type="GO" id="GO:0034511">
    <property type="term" value="F:U3 snoRNA binding"/>
    <property type="evidence" value="ECO:0007669"/>
    <property type="project" value="InterPro"/>
</dbReference>
<dbReference type="InterPro" id="IPR053939">
    <property type="entry name" value="UTP25_C"/>
</dbReference>
<dbReference type="PANTHER" id="PTHR12933:SF0">
    <property type="entry name" value="U3 SMALL NUCLEOLAR RNA-ASSOCIATED PROTEIN 25 HOMOLOG"/>
    <property type="match status" value="1"/>
</dbReference>
<keyword evidence="14" id="KW-1185">Reference proteome</keyword>
<evidence type="ECO:0000259" key="12">
    <source>
        <dbReference type="Pfam" id="PF06862"/>
    </source>
</evidence>
<comment type="function">
    <text evidence="1 10">DEAD-box RNA helicase-like protein required for pre-18S rRNA processing, specifically at sites A0, A1, and A2.</text>
</comment>
<dbReference type="GO" id="GO:0019843">
    <property type="term" value="F:rRNA binding"/>
    <property type="evidence" value="ECO:0007669"/>
    <property type="project" value="TreeGrafter"/>
</dbReference>
<dbReference type="InterPro" id="IPR053940">
    <property type="entry name" value="UTP25_NTPase-like"/>
</dbReference>
<dbReference type="Gene3D" id="3.40.50.300">
    <property type="entry name" value="P-loop containing nucleotide triphosphate hydrolases"/>
    <property type="match status" value="1"/>
</dbReference>
<feature type="compositionally biased region" description="Gly residues" evidence="11">
    <location>
        <begin position="1"/>
        <end position="20"/>
    </location>
</feature>
<evidence type="ECO:0000256" key="9">
    <source>
        <dbReference type="ARBA" id="ARBA00023274"/>
    </source>
</evidence>
<keyword evidence="8 10" id="KW-0539">Nucleus</keyword>
<keyword evidence="7 10" id="KW-0698">rRNA processing</keyword>
<feature type="compositionally biased region" description="Basic and acidic residues" evidence="11">
    <location>
        <begin position="38"/>
        <end position="51"/>
    </location>
</feature>
<feature type="compositionally biased region" description="Acidic residues" evidence="11">
    <location>
        <begin position="139"/>
        <end position="163"/>
    </location>
</feature>
<dbReference type="Pfam" id="PF06862">
    <property type="entry name" value="Utp25_C"/>
    <property type="match status" value="1"/>
</dbReference>
<reference evidence="15" key="3">
    <citation type="submission" date="2025-08" db="UniProtKB">
        <authorList>
            <consortium name="RefSeq"/>
        </authorList>
    </citation>
    <scope>IDENTIFICATION</scope>
    <source>
        <strain evidence="15">NI907</strain>
    </source>
</reference>
<evidence type="ECO:0000256" key="10">
    <source>
        <dbReference type="RuleBase" id="RU365070"/>
    </source>
</evidence>
<organism evidence="14 15">
    <name type="scientific">Pyricularia grisea</name>
    <name type="common">Crabgrass-specific blast fungus</name>
    <name type="synonym">Magnaporthe grisea</name>
    <dbReference type="NCBI Taxonomy" id="148305"/>
    <lineage>
        <taxon>Eukaryota</taxon>
        <taxon>Fungi</taxon>
        <taxon>Dikarya</taxon>
        <taxon>Ascomycota</taxon>
        <taxon>Pezizomycotina</taxon>
        <taxon>Sordariomycetes</taxon>
        <taxon>Sordariomycetidae</taxon>
        <taxon>Magnaporthales</taxon>
        <taxon>Pyriculariaceae</taxon>
        <taxon>Pyricularia</taxon>
    </lineage>
</organism>
<dbReference type="KEGG" id="pgri:PgNI_06384"/>
<evidence type="ECO:0000256" key="6">
    <source>
        <dbReference type="ARBA" id="ARBA00022517"/>
    </source>
</evidence>
<evidence type="ECO:0000256" key="1">
    <source>
        <dbReference type="ARBA" id="ARBA00002883"/>
    </source>
</evidence>
<evidence type="ECO:0000256" key="7">
    <source>
        <dbReference type="ARBA" id="ARBA00022552"/>
    </source>
</evidence>
<reference evidence="14 15" key="1">
    <citation type="journal article" date="2019" name="Mol. Biol. Evol.">
        <title>Blast fungal genomes show frequent chromosomal changes, gene gains and losses, and effector gene turnover.</title>
        <authorList>
            <person name="Gomez Luciano L.B."/>
            <person name="Jason Tsai I."/>
            <person name="Chuma I."/>
            <person name="Tosa Y."/>
            <person name="Chen Y.H."/>
            <person name="Li J.Y."/>
            <person name="Li M.Y."/>
            <person name="Jade Lu M.Y."/>
            <person name="Nakayashiki H."/>
            <person name="Li W.H."/>
        </authorList>
    </citation>
    <scope>NUCLEOTIDE SEQUENCE [LARGE SCALE GENOMIC DNA]</scope>
    <source>
        <strain evidence="14 15">NI907</strain>
    </source>
</reference>
<dbReference type="AlphaFoldDB" id="A0A6P8B584"/>
<evidence type="ECO:0000256" key="5">
    <source>
        <dbReference type="ARBA" id="ARBA00015422"/>
    </source>
</evidence>
<dbReference type="InterPro" id="IPR010678">
    <property type="entry name" value="UTP25"/>
</dbReference>
<feature type="domain" description="UTP25 C-terminal" evidence="12">
    <location>
        <begin position="530"/>
        <end position="723"/>
    </location>
</feature>
<evidence type="ECO:0000256" key="4">
    <source>
        <dbReference type="ARBA" id="ARBA00011192"/>
    </source>
</evidence>
<dbReference type="PANTHER" id="PTHR12933">
    <property type="entry name" value="ORF PROTEIN-RELATED"/>
    <property type="match status" value="1"/>
</dbReference>
<proteinExistence type="inferred from homology"/>
<evidence type="ECO:0000259" key="13">
    <source>
        <dbReference type="Pfam" id="PF22916"/>
    </source>
</evidence>
<accession>A0A6P8B584</accession>
<feature type="compositionally biased region" description="Acidic residues" evidence="11">
    <location>
        <begin position="52"/>
        <end position="78"/>
    </location>
</feature>
<dbReference type="GeneID" id="41961317"/>
<comment type="similarity">
    <text evidence="3 10">Belongs to the UTP25 family.</text>
</comment>
<evidence type="ECO:0000256" key="2">
    <source>
        <dbReference type="ARBA" id="ARBA00004604"/>
    </source>
</evidence>
<comment type="subunit">
    <text evidence="4 10">Component of the ribosomal small subunit (SSU) processome composed of at least 40 protein subunits and snoRNA U3.</text>
</comment>
<sequence length="724" mass="82249">MGPRGRGGSRGGSFRGGGSRGRGRGRGRGGVNRFGKRPRFDSSRVEDKKEESEEESLSEEEEEDSDVSDSESSDESVAEEAPTRPYMALLRSLSEGSSVKRRKLDHEENDSEESGDDDSSEGSSADEDAPGDADRDADLVDEPEDDHDEIMEQESSEDEDEKDLTDSFNSHFANPDEAEVAERIKSITNNEWVSKRLPSKSARTVLTLPKQKEASDILSGPVPVTNPATLILKPKLKESITSQRPQFDASEQALAGPLFQYYDTLYCQRTVANGENLRRLVCLHALNHIFKTRDRVIKNSAKLAKESADQDLEFRDQGFTRPKVLMLLPTRNSCAKMIEMICSLTEADQQENRKRFDDSYVTKEKQKFSSDKPADFRDLFEGNADDMFRLGVKFTRKTIKYFSQFYNSDILLASPLGLRMAMGSAEEKNLDHDFLSSIEIVIMDQADAILMQNWEHVEHIFEHLNRQPKEAHGADFSRIRSWYLDGQSKNYRQTVVLSSFNNPDLSEVMRVHCHNWQGKVRIQPDHQGVIQQLGVKVKQTFSRFDAQTIIADPDARFEYFTKAVVPSLTKRVKDSSGTLVFIPSYMDFVRVRNWFATSPAAQSLSFGVISEHTEVSETSRARSHFVTGRQKVLLYTERCHHFWRHQLRGVRRVIFYGLPDNPVFYREIAGGCLSRSEQDMTLEPGEGSVRVMFSKYDVMKLERVVGTPRVGKMLHEKGDTFDFV</sequence>
<feature type="compositionally biased region" description="Acidic residues" evidence="11">
    <location>
        <begin position="107"/>
        <end position="131"/>
    </location>
</feature>
<dbReference type="RefSeq" id="XP_030982313.1">
    <property type="nucleotide sequence ID" value="XM_031126408.1"/>
</dbReference>